<protein>
    <submittedName>
        <fullName evidence="1">Uncharacterized protein</fullName>
    </submittedName>
</protein>
<comment type="caution">
    <text evidence="1">The sequence shown here is derived from an EMBL/GenBank/DDBJ whole genome shotgun (WGS) entry which is preliminary data.</text>
</comment>
<accession>A0A0F4QSF5</accession>
<keyword evidence="2" id="KW-1185">Reference proteome</keyword>
<reference evidence="1 2" key="1">
    <citation type="journal article" date="2015" name="BMC Genomics">
        <title>Genome mining reveals unlocked bioactive potential of marine Gram-negative bacteria.</title>
        <authorList>
            <person name="Machado H."/>
            <person name="Sonnenschein E.C."/>
            <person name="Melchiorsen J."/>
            <person name="Gram L."/>
        </authorList>
    </citation>
    <scope>NUCLEOTIDE SEQUENCE [LARGE SCALE GENOMIC DNA]</scope>
    <source>
        <strain evidence="1 2">S2471</strain>
    </source>
</reference>
<dbReference type="AlphaFoldDB" id="A0A0F4QSF5"/>
<organism evidence="1 2">
    <name type="scientific">Pseudoalteromonas rubra</name>
    <dbReference type="NCBI Taxonomy" id="43658"/>
    <lineage>
        <taxon>Bacteria</taxon>
        <taxon>Pseudomonadati</taxon>
        <taxon>Pseudomonadota</taxon>
        <taxon>Gammaproteobacteria</taxon>
        <taxon>Alteromonadales</taxon>
        <taxon>Pseudoalteromonadaceae</taxon>
        <taxon>Pseudoalteromonas</taxon>
    </lineage>
</organism>
<evidence type="ECO:0000313" key="1">
    <source>
        <dbReference type="EMBL" id="KJZ10180.1"/>
    </source>
</evidence>
<sequence>MLVAFVIAMAGLVILLVMEKGFSRQSQPKPNNELTTLSVASRTITKRIVSITPNESGDLIVQFPDNEYRVLSLSIPRETFGWEALDYPRNAKRFTFTPEKVSLEFGGELDADYLFLNSKRIEPELLEKQWLGLCCRNQAPTNRHPRHHVFSVSIAPFNEKLFAISQSIGGGIADTGGGRSYTLEELLAWPNWKVHFELSGCSWAISVIENSQDRKAMINTLITEACKRNGM</sequence>
<proteinExistence type="predicted"/>
<name>A0A0F4QSF5_9GAMM</name>
<evidence type="ECO:0000313" key="2">
    <source>
        <dbReference type="Proteomes" id="UP000033452"/>
    </source>
</evidence>
<dbReference type="PATRIC" id="fig|43658.5.peg.1701"/>
<gene>
    <name evidence="1" type="ORF">TW77_08100</name>
</gene>
<dbReference type="OrthoDB" id="9012782at2"/>
<dbReference type="EMBL" id="JXYA01000016">
    <property type="protein sequence ID" value="KJZ10180.1"/>
    <property type="molecule type" value="Genomic_DNA"/>
</dbReference>
<dbReference type="Proteomes" id="UP000033452">
    <property type="component" value="Unassembled WGS sequence"/>
</dbReference>
<dbReference type="RefSeq" id="WP_046004455.1">
    <property type="nucleotide sequence ID" value="NZ_JXYA01000016.1"/>
</dbReference>